<evidence type="ECO:0000259" key="1">
    <source>
        <dbReference type="Pfam" id="PF05699"/>
    </source>
</evidence>
<dbReference type="SUPFAM" id="SSF53098">
    <property type="entry name" value="Ribonuclease H-like"/>
    <property type="match status" value="1"/>
</dbReference>
<dbReference type="Proteomes" id="UP000007819">
    <property type="component" value="Chromosome X"/>
</dbReference>
<keyword evidence="3" id="KW-1185">Reference proteome</keyword>
<dbReference type="KEGG" id="api:103308484"/>
<dbReference type="InterPro" id="IPR012337">
    <property type="entry name" value="RNaseH-like_sf"/>
</dbReference>
<dbReference type="InterPro" id="IPR008906">
    <property type="entry name" value="HATC_C_dom"/>
</dbReference>
<dbReference type="Pfam" id="PF05699">
    <property type="entry name" value="Dimer_Tnp_hAT"/>
    <property type="match status" value="1"/>
</dbReference>
<evidence type="ECO:0000313" key="3">
    <source>
        <dbReference type="Proteomes" id="UP000007819"/>
    </source>
</evidence>
<protein>
    <recommendedName>
        <fullName evidence="1">HAT C-terminal dimerisation domain-containing protein</fullName>
    </recommendedName>
</protein>
<reference evidence="3" key="1">
    <citation type="submission" date="2010-06" db="EMBL/GenBank/DDBJ databases">
        <authorList>
            <person name="Jiang H."/>
            <person name="Abraham K."/>
            <person name="Ali S."/>
            <person name="Alsbrooks S.L."/>
            <person name="Anim B.N."/>
            <person name="Anosike U.S."/>
            <person name="Attaway T."/>
            <person name="Bandaranaike D.P."/>
            <person name="Battles P.K."/>
            <person name="Bell S.N."/>
            <person name="Bell A.V."/>
            <person name="Beltran B."/>
            <person name="Bickham C."/>
            <person name="Bustamante Y."/>
            <person name="Caleb T."/>
            <person name="Canada A."/>
            <person name="Cardenas V."/>
            <person name="Carter K."/>
            <person name="Chacko J."/>
            <person name="Chandrabose M.N."/>
            <person name="Chavez D."/>
            <person name="Chavez A."/>
            <person name="Chen L."/>
            <person name="Chu H.-S."/>
            <person name="Claassen K.J."/>
            <person name="Cockrell R."/>
            <person name="Collins M."/>
            <person name="Cooper J.A."/>
            <person name="Cree A."/>
            <person name="Curry S.M."/>
            <person name="Da Y."/>
            <person name="Dao M.D."/>
            <person name="Das B."/>
            <person name="Davila M.-L."/>
            <person name="Davy-Carroll L."/>
            <person name="Denson S."/>
            <person name="Dinh H."/>
            <person name="Ebong V.E."/>
            <person name="Edwards J.R."/>
            <person name="Egan A."/>
            <person name="El-Daye J."/>
            <person name="Escobedo L."/>
            <person name="Fernandez S."/>
            <person name="Fernando P.R."/>
            <person name="Flagg N."/>
            <person name="Forbes L.D."/>
            <person name="Fowler R.G."/>
            <person name="Fu Q."/>
            <person name="Gabisi R.A."/>
            <person name="Ganer J."/>
            <person name="Garbino Pronczuk A."/>
            <person name="Garcia R.M."/>
            <person name="Garner T."/>
            <person name="Garrett T.E."/>
            <person name="Gonzalez D.A."/>
            <person name="Hamid H."/>
            <person name="Hawkins E.S."/>
            <person name="Hirani K."/>
            <person name="Hogues M.E."/>
            <person name="Hollins B."/>
            <person name="Hsiao C.-H."/>
            <person name="Jabil R."/>
            <person name="James M.L."/>
            <person name="Jhangiani S.N."/>
            <person name="Johnson B."/>
            <person name="Johnson Q."/>
            <person name="Joshi V."/>
            <person name="Kalu J.B."/>
            <person name="Kam C."/>
            <person name="Kashfia A."/>
            <person name="Keebler J."/>
            <person name="Kisamo H."/>
            <person name="Kovar C.L."/>
            <person name="Lago L.A."/>
            <person name="Lai C.-Y."/>
            <person name="Laidlaw J."/>
            <person name="Lara F."/>
            <person name="Le T.-K."/>
            <person name="Lee S.L."/>
            <person name="Legall F.H."/>
            <person name="Lemon S.J."/>
            <person name="Lewis L.R."/>
            <person name="Li B."/>
            <person name="Liu Y."/>
            <person name="Liu Y.-S."/>
            <person name="Lopez J."/>
            <person name="Lozado R.J."/>
            <person name="Lu J."/>
            <person name="Madu R.C."/>
            <person name="Maheshwari M."/>
            <person name="Maheshwari R."/>
            <person name="Malloy K."/>
            <person name="Martinez E."/>
            <person name="Mathew T."/>
            <person name="Mercado I.C."/>
            <person name="Mercado C."/>
            <person name="Meyer B."/>
            <person name="Montgomery K."/>
            <person name="Morgan M.B."/>
            <person name="Munidasa M."/>
            <person name="Nazareth L.V."/>
            <person name="Nelson J."/>
            <person name="Ng B.M."/>
            <person name="Nguyen N.B."/>
            <person name="Nguyen P.Q."/>
            <person name="Nguyen T."/>
            <person name="Obregon M."/>
            <person name="Okwuonu G.O."/>
            <person name="Onwere C.G."/>
            <person name="Orozco G."/>
            <person name="Parra A."/>
            <person name="Patel S."/>
            <person name="Patil S."/>
            <person name="Perez A."/>
            <person name="Perez Y."/>
            <person name="Pham C."/>
            <person name="Primus E.L."/>
            <person name="Pu L.-L."/>
            <person name="Puazo M."/>
            <person name="Qin X."/>
            <person name="Quiroz J.B."/>
            <person name="Reese J."/>
            <person name="Richards S."/>
            <person name="Rives C.M."/>
            <person name="Robberts R."/>
            <person name="Ruiz S.J."/>
            <person name="Ruiz M.J."/>
            <person name="Santibanez J."/>
            <person name="Schneider B.W."/>
            <person name="Sisson I."/>
            <person name="Smith M."/>
            <person name="Sodergren E."/>
            <person name="Song X.-Z."/>
            <person name="Song B.B."/>
            <person name="Summersgill H."/>
            <person name="Thelus R."/>
            <person name="Thornton R.D."/>
            <person name="Trejos Z.Y."/>
            <person name="Usmani K."/>
            <person name="Vattathil S."/>
            <person name="Villasana D."/>
            <person name="Walker D.L."/>
            <person name="Wang S."/>
            <person name="Wang K."/>
            <person name="White C.S."/>
            <person name="Williams A.C."/>
            <person name="Williamson J."/>
            <person name="Wilson K."/>
            <person name="Woghiren I.O."/>
            <person name="Woodworth J.R."/>
            <person name="Worley K.C."/>
            <person name="Wright R.A."/>
            <person name="Wu W."/>
            <person name="Young L."/>
            <person name="Zhang L."/>
            <person name="Zhang J."/>
            <person name="Zhu Y."/>
            <person name="Muzny D.M."/>
            <person name="Weinstock G."/>
            <person name="Gibbs R.A."/>
        </authorList>
    </citation>
    <scope>NUCLEOTIDE SEQUENCE [LARGE SCALE GENOMIC DNA]</scope>
    <source>
        <strain evidence="3">LSR1</strain>
    </source>
</reference>
<evidence type="ECO:0000313" key="2">
    <source>
        <dbReference type="EnsemblMetazoa" id="XP_008180138.1"/>
    </source>
</evidence>
<dbReference type="OrthoDB" id="6601492at2759"/>
<dbReference type="EnsemblMetazoa" id="XM_008181916.1">
    <property type="protein sequence ID" value="XP_008180138.1"/>
    <property type="gene ID" value="LOC103308484"/>
</dbReference>
<dbReference type="PANTHER" id="PTHR45749:SF28">
    <property type="entry name" value="ZINC FINGER MYM-TYPE PROTEIN 1-LIKE-RELATED"/>
    <property type="match status" value="1"/>
</dbReference>
<dbReference type="GO" id="GO:0046983">
    <property type="term" value="F:protein dimerization activity"/>
    <property type="evidence" value="ECO:0007669"/>
    <property type="project" value="InterPro"/>
</dbReference>
<sequence>MVTTDRKLETDARAPSRRNALKAVINWAAQLSIGRREAQAFLTLITAQQQPRKHGRITEAAAKDVYGGVVRLHVLAHGGSRLIDATCYLAKQELPFRGHDEQITSTNRAQTYDGAAVMSGQHNGLQALVRLKCKNAMFVHCYAHKLNLILKQSVDHIKECKVFFLTLSGLSSFFSKSTKRIYALEQEVKKRFPSVAPTRWNYNSRLVEMMSEYKQEVLNLMDTIIENGEKWDSETLSCARGFFQTIQDFDFNFFLLIFDFVNHLKNMRNNFDQIWSKSEQYLNTEMPLRSKRLRITEVSEDKKTNYRRLFFEIIDVLVTKINERFSEISKLQFFSLLDFSKFDQFVNQFPTSSMDSLKNSYGEYFDFSILKSELTIVYSSTEFHKRNINELWLYLKSTELSESLPQVTKLSSLILTIPATSAGAERSFSTLKRIHTYLRNSQSQNRLSALSILSIEKQLLTQIQKENSFYDEVIEDYSKKPRRINLCFK</sequence>
<reference evidence="2" key="2">
    <citation type="submission" date="2022-06" db="UniProtKB">
        <authorList>
            <consortium name="EnsemblMetazoa"/>
        </authorList>
    </citation>
    <scope>IDENTIFICATION</scope>
</reference>
<dbReference type="AlphaFoldDB" id="A0A8R1X1I6"/>
<dbReference type="RefSeq" id="XP_008180138.1">
    <property type="nucleotide sequence ID" value="XM_008181916.1"/>
</dbReference>
<feature type="domain" description="HAT C-terminal dimerisation" evidence="1">
    <location>
        <begin position="384"/>
        <end position="459"/>
    </location>
</feature>
<name>A0A8R1X1I6_ACYPI</name>
<proteinExistence type="predicted"/>
<dbReference type="PANTHER" id="PTHR45749">
    <property type="match status" value="1"/>
</dbReference>
<dbReference type="GeneID" id="103308484"/>
<accession>A0A8R1X1I6</accession>
<organism evidence="2 3">
    <name type="scientific">Acyrthosiphon pisum</name>
    <name type="common">Pea aphid</name>
    <dbReference type="NCBI Taxonomy" id="7029"/>
    <lineage>
        <taxon>Eukaryota</taxon>
        <taxon>Metazoa</taxon>
        <taxon>Ecdysozoa</taxon>
        <taxon>Arthropoda</taxon>
        <taxon>Hexapoda</taxon>
        <taxon>Insecta</taxon>
        <taxon>Pterygota</taxon>
        <taxon>Neoptera</taxon>
        <taxon>Paraneoptera</taxon>
        <taxon>Hemiptera</taxon>
        <taxon>Sternorrhyncha</taxon>
        <taxon>Aphidomorpha</taxon>
        <taxon>Aphidoidea</taxon>
        <taxon>Aphididae</taxon>
        <taxon>Macrosiphini</taxon>
        <taxon>Acyrthosiphon</taxon>
    </lineage>
</organism>